<reference evidence="1 2" key="1">
    <citation type="submission" date="2015-06" db="EMBL/GenBank/DDBJ databases">
        <title>R. anatipestifer strain HXb2 is the most virulent strain so far, and the genome sequence would help us uncover the pathogenesis.</title>
        <authorList>
            <person name="Hu Q."/>
            <person name="Qi J."/>
            <person name="Bo H."/>
            <person name="Liu G."/>
            <person name="Tao M."/>
            <person name="Ding Y."/>
            <person name="Xue Y."/>
        </authorList>
    </citation>
    <scope>NUCLEOTIDE SEQUENCE [LARGE SCALE GENOMIC DNA]</scope>
    <source>
        <strain evidence="1 2">HXb2</strain>
    </source>
</reference>
<evidence type="ECO:0000313" key="2">
    <source>
        <dbReference type="Proteomes" id="UP000189883"/>
    </source>
</evidence>
<name>A0A1S7DRM1_RIEAN</name>
<dbReference type="Proteomes" id="UP000189883">
    <property type="component" value="Chromosome"/>
</dbReference>
<gene>
    <name evidence="1" type="ORF">AB406_0734</name>
</gene>
<protein>
    <submittedName>
        <fullName evidence="1">Uncharacterized protein</fullName>
    </submittedName>
</protein>
<dbReference type="AlphaFoldDB" id="A0A1S7DRM1"/>
<accession>A0A1S7DRM1</accession>
<evidence type="ECO:0000313" key="1">
    <source>
        <dbReference type="EMBL" id="AQY21691.1"/>
    </source>
</evidence>
<dbReference type="EMBL" id="CP011859">
    <property type="protein sequence ID" value="AQY21691.1"/>
    <property type="molecule type" value="Genomic_DNA"/>
</dbReference>
<sequence>MEILREPDGSEDRSQRLLSRGGLVGLKTPFLHSRFLAIEGAMDWLCYRTIDEG</sequence>
<organism evidence="1 2">
    <name type="scientific">Riemerella anatipestifer</name>
    <name type="common">Moraxella anatipestifer</name>
    <dbReference type="NCBI Taxonomy" id="34085"/>
    <lineage>
        <taxon>Bacteria</taxon>
        <taxon>Pseudomonadati</taxon>
        <taxon>Bacteroidota</taxon>
        <taxon>Flavobacteriia</taxon>
        <taxon>Flavobacteriales</taxon>
        <taxon>Weeksellaceae</taxon>
        <taxon>Riemerella</taxon>
    </lineage>
</organism>
<proteinExistence type="predicted"/>
<dbReference type="RefSeq" id="WP_154021924.1">
    <property type="nucleotide sequence ID" value="NZ_CP011859.1"/>
</dbReference>